<dbReference type="AlphaFoldDB" id="A0A6A6TJ71"/>
<keyword evidence="2" id="KW-1185">Reference proteome</keyword>
<accession>A0A6A6TJ71</accession>
<name>A0A6A6TJ71_9PLEO</name>
<dbReference type="OrthoDB" id="4731394at2759"/>
<dbReference type="Proteomes" id="UP000799324">
    <property type="component" value="Unassembled WGS sequence"/>
</dbReference>
<dbReference type="EMBL" id="MU004313">
    <property type="protein sequence ID" value="KAF2658644.1"/>
    <property type="molecule type" value="Genomic_DNA"/>
</dbReference>
<gene>
    <name evidence="1" type="ORF">K491DRAFT_713358</name>
</gene>
<sequence length="177" mass="19478">MPSPLPTLFLTEAVLKIIGGSIFFFSPATILKNLASPPYAPSSVSLIRSLGTQTIAFSIPLFLASRSDAVSVRSRRLVYWTMLAREGVLGLGLGWQILEGWWGERCLGVGDGDEDAKALEEGLVGESRVRAEDEGLGSRKLRRGMWIWIAELVPFVVGRLWVLGWRGEWFEGGSLDL</sequence>
<evidence type="ECO:0000313" key="1">
    <source>
        <dbReference type="EMBL" id="KAF2658644.1"/>
    </source>
</evidence>
<protein>
    <submittedName>
        <fullName evidence="1">Uncharacterized protein</fullName>
    </submittedName>
</protein>
<evidence type="ECO:0000313" key="2">
    <source>
        <dbReference type="Proteomes" id="UP000799324"/>
    </source>
</evidence>
<organism evidence="1 2">
    <name type="scientific">Lophiostoma macrostomum CBS 122681</name>
    <dbReference type="NCBI Taxonomy" id="1314788"/>
    <lineage>
        <taxon>Eukaryota</taxon>
        <taxon>Fungi</taxon>
        <taxon>Dikarya</taxon>
        <taxon>Ascomycota</taxon>
        <taxon>Pezizomycotina</taxon>
        <taxon>Dothideomycetes</taxon>
        <taxon>Pleosporomycetidae</taxon>
        <taxon>Pleosporales</taxon>
        <taxon>Lophiostomataceae</taxon>
        <taxon>Lophiostoma</taxon>
    </lineage>
</organism>
<reference evidence="1" key="1">
    <citation type="journal article" date="2020" name="Stud. Mycol.">
        <title>101 Dothideomycetes genomes: a test case for predicting lifestyles and emergence of pathogens.</title>
        <authorList>
            <person name="Haridas S."/>
            <person name="Albert R."/>
            <person name="Binder M."/>
            <person name="Bloem J."/>
            <person name="Labutti K."/>
            <person name="Salamov A."/>
            <person name="Andreopoulos B."/>
            <person name="Baker S."/>
            <person name="Barry K."/>
            <person name="Bills G."/>
            <person name="Bluhm B."/>
            <person name="Cannon C."/>
            <person name="Castanera R."/>
            <person name="Culley D."/>
            <person name="Daum C."/>
            <person name="Ezra D."/>
            <person name="Gonzalez J."/>
            <person name="Henrissat B."/>
            <person name="Kuo A."/>
            <person name="Liang C."/>
            <person name="Lipzen A."/>
            <person name="Lutzoni F."/>
            <person name="Magnuson J."/>
            <person name="Mondo S."/>
            <person name="Nolan M."/>
            <person name="Ohm R."/>
            <person name="Pangilinan J."/>
            <person name="Park H.-J."/>
            <person name="Ramirez L."/>
            <person name="Alfaro M."/>
            <person name="Sun H."/>
            <person name="Tritt A."/>
            <person name="Yoshinaga Y."/>
            <person name="Zwiers L.-H."/>
            <person name="Turgeon B."/>
            <person name="Goodwin S."/>
            <person name="Spatafora J."/>
            <person name="Crous P."/>
            <person name="Grigoriev I."/>
        </authorList>
    </citation>
    <scope>NUCLEOTIDE SEQUENCE</scope>
    <source>
        <strain evidence="1">CBS 122681</strain>
    </source>
</reference>
<proteinExistence type="predicted"/>